<dbReference type="InterPro" id="IPR036515">
    <property type="entry name" value="Transposase_17_sf"/>
</dbReference>
<dbReference type="GO" id="GO:0006313">
    <property type="term" value="P:DNA transposition"/>
    <property type="evidence" value="ECO:0007669"/>
    <property type="project" value="InterPro"/>
</dbReference>
<dbReference type="AlphaFoldDB" id="A0A143PNL8"/>
<evidence type="ECO:0000259" key="1">
    <source>
        <dbReference type="SMART" id="SM01321"/>
    </source>
</evidence>
<protein>
    <submittedName>
        <fullName evidence="2">Transposase</fullName>
    </submittedName>
</protein>
<dbReference type="GO" id="GO:0043565">
    <property type="term" value="F:sequence-specific DNA binding"/>
    <property type="evidence" value="ECO:0007669"/>
    <property type="project" value="TreeGrafter"/>
</dbReference>
<dbReference type="InterPro" id="IPR002686">
    <property type="entry name" value="Transposase_17"/>
</dbReference>
<dbReference type="NCBIfam" id="NF047646">
    <property type="entry name" value="REP_Tyr_transpos"/>
    <property type="match status" value="1"/>
</dbReference>
<dbReference type="Gene3D" id="3.30.70.1290">
    <property type="entry name" value="Transposase IS200-like"/>
    <property type="match status" value="1"/>
</dbReference>
<dbReference type="SMART" id="SM01321">
    <property type="entry name" value="Y1_Tnp"/>
    <property type="match status" value="1"/>
</dbReference>
<reference evidence="2 3" key="1">
    <citation type="journal article" date="2016" name="Genome Announc.">
        <title>First Complete Genome Sequence of a Subdivision 6 Acidobacterium Strain.</title>
        <authorList>
            <person name="Huang S."/>
            <person name="Vieira S."/>
            <person name="Bunk B."/>
            <person name="Riedel T."/>
            <person name="Sproer C."/>
            <person name="Overmann J."/>
        </authorList>
    </citation>
    <scope>NUCLEOTIDE SEQUENCE [LARGE SCALE GENOMIC DNA]</scope>
    <source>
        <strain evidence="3">DSM 100886 HEG_-6_39</strain>
    </source>
</reference>
<feature type="domain" description="Transposase IS200-like" evidence="1">
    <location>
        <begin position="26"/>
        <end position="135"/>
    </location>
</feature>
<sequence>MPTAPTQPDDWHDRLCLPHGRPTWLTADGIFLLTVCGTPRGLNQLCDPRIANAIKNSLRFQQQAGAWLLLACVVMPDHVHLLARVPPSTDLQRRVTSLKRYLARSERIRWQRDFFEHRLRRDEHFEAKLEYLRQNPVRAGLAVDADDWPYFWTW</sequence>
<keyword evidence="3" id="KW-1185">Reference proteome</keyword>
<dbReference type="OrthoDB" id="129261at2"/>
<dbReference type="RefSeq" id="WP_110171734.1">
    <property type="nucleotide sequence ID" value="NZ_CP015136.1"/>
</dbReference>
<organism evidence="2 3">
    <name type="scientific">Luteitalea pratensis</name>
    <dbReference type="NCBI Taxonomy" id="1855912"/>
    <lineage>
        <taxon>Bacteria</taxon>
        <taxon>Pseudomonadati</taxon>
        <taxon>Acidobacteriota</taxon>
        <taxon>Vicinamibacteria</taxon>
        <taxon>Vicinamibacterales</taxon>
        <taxon>Vicinamibacteraceae</taxon>
        <taxon>Luteitalea</taxon>
    </lineage>
</organism>
<dbReference type="Pfam" id="PF01797">
    <property type="entry name" value="Y1_Tnp"/>
    <property type="match status" value="1"/>
</dbReference>
<dbReference type="SUPFAM" id="SSF143422">
    <property type="entry name" value="Transposase IS200-like"/>
    <property type="match status" value="1"/>
</dbReference>
<dbReference type="Proteomes" id="UP000076079">
    <property type="component" value="Chromosome"/>
</dbReference>
<dbReference type="PANTHER" id="PTHR36966">
    <property type="entry name" value="REP-ASSOCIATED TYROSINE TRANSPOSASE"/>
    <property type="match status" value="1"/>
</dbReference>
<dbReference type="KEGG" id="abac:LuPra_03279"/>
<dbReference type="GO" id="GO:0004803">
    <property type="term" value="F:transposase activity"/>
    <property type="evidence" value="ECO:0007669"/>
    <property type="project" value="InterPro"/>
</dbReference>
<accession>A0A143PNL8</accession>
<proteinExistence type="predicted"/>
<dbReference type="EMBL" id="CP015136">
    <property type="protein sequence ID" value="AMY10051.1"/>
    <property type="molecule type" value="Genomic_DNA"/>
</dbReference>
<evidence type="ECO:0000313" key="3">
    <source>
        <dbReference type="Proteomes" id="UP000076079"/>
    </source>
</evidence>
<name>A0A143PNL8_LUTPR</name>
<evidence type="ECO:0000313" key="2">
    <source>
        <dbReference type="EMBL" id="AMY10051.1"/>
    </source>
</evidence>
<dbReference type="PANTHER" id="PTHR36966:SF1">
    <property type="entry name" value="REP-ASSOCIATED TYROSINE TRANSPOSASE"/>
    <property type="match status" value="1"/>
</dbReference>
<gene>
    <name evidence="2" type="ORF">LuPra_03279</name>
</gene>
<dbReference type="InterPro" id="IPR052715">
    <property type="entry name" value="RAYT_transposase"/>
</dbReference>
<reference evidence="3" key="2">
    <citation type="submission" date="2016-04" db="EMBL/GenBank/DDBJ databases">
        <title>First Complete Genome Sequence of a Subdivision 6 Acidobacterium.</title>
        <authorList>
            <person name="Huang S."/>
            <person name="Vieira S."/>
            <person name="Bunk B."/>
            <person name="Riedel T."/>
            <person name="Sproeer C."/>
            <person name="Overmann J."/>
        </authorList>
    </citation>
    <scope>NUCLEOTIDE SEQUENCE [LARGE SCALE GENOMIC DNA]</scope>
    <source>
        <strain evidence="3">DSM 100886 HEG_-6_39</strain>
    </source>
</reference>